<feature type="domain" description="F5/8 type C" evidence="1">
    <location>
        <begin position="12"/>
        <end position="87"/>
    </location>
</feature>
<evidence type="ECO:0000259" key="1">
    <source>
        <dbReference type="Pfam" id="PF00754"/>
    </source>
</evidence>
<dbReference type="RefSeq" id="WP_110438530.1">
    <property type="nucleotide sequence ID" value="NZ_CP046393.1"/>
</dbReference>
<name>A0A318MZ99_9PROT</name>
<dbReference type="AlphaFoldDB" id="A0A318MZ99"/>
<dbReference type="Proteomes" id="UP000247565">
    <property type="component" value="Unassembled WGS sequence"/>
</dbReference>
<gene>
    <name evidence="2" type="ORF">DK869_03190</name>
</gene>
<evidence type="ECO:0000313" key="2">
    <source>
        <dbReference type="EMBL" id="PXZ02012.1"/>
    </source>
</evidence>
<evidence type="ECO:0000313" key="3">
    <source>
        <dbReference type="Proteomes" id="UP000247565"/>
    </source>
</evidence>
<dbReference type="InterPro" id="IPR000421">
    <property type="entry name" value="FA58C"/>
</dbReference>
<protein>
    <recommendedName>
        <fullName evidence="1">F5/8 type C domain-containing protein</fullName>
    </recommendedName>
</protein>
<keyword evidence="3" id="KW-1185">Reference proteome</keyword>
<comment type="caution">
    <text evidence="2">The sequence shown here is derived from an EMBL/GenBank/DDBJ whole genome shotgun (WGS) entry which is preliminary data.</text>
</comment>
<dbReference type="Gene3D" id="2.60.120.260">
    <property type="entry name" value="Galactose-binding domain-like"/>
    <property type="match status" value="1"/>
</dbReference>
<proteinExistence type="predicted"/>
<dbReference type="EMBL" id="QGLT01000001">
    <property type="protein sequence ID" value="PXZ02012.1"/>
    <property type="molecule type" value="Genomic_DNA"/>
</dbReference>
<dbReference type="Pfam" id="PF00754">
    <property type="entry name" value="F5_F8_type_C"/>
    <property type="match status" value="1"/>
</dbReference>
<dbReference type="InterPro" id="IPR008979">
    <property type="entry name" value="Galactose-bd-like_sf"/>
</dbReference>
<sequence length="626" mass="73421">MMQKIWFPSKVFDLGKENTIDTLHINNFNNNDISIPLFSIFLSNNNQDWVCYYTQPSHHWDNPTEFDIHLSKKVQAQYIKFQLNSKGNLDKLEITLDNNHIDNNEEIINISSFIEKTKKEAANSRVVISTLFNESDDYLMLYINNFLFFTPENVILILNFPHNRPIPKAALTISDRIIIINGGFKRHKWGNTLLLGHLETLEYAKNNLVFDYFCTMASNSLFVRHLTISSILNQLNQKTLTPIASQRSYDYDVDLDAEITTNHGTWMWHHYKSLPQLKEHIINEIGLTRISATQIEGLFAHKKDWFLILEKVEEIKNLAPFLSSHFFVALEEVIPISIFNQFGSGYYTHICFMLWTKPNYLIEIKEILSIGSQLPDHISSIKWFPRDCYASTTLAVCTSWGRQLIGLEKKERLPNKLQASIILNDFLQAIKSRIQTLPLTEKWKPDKKKLALDFHWNYNNYPVERQRFYLDIGQPFTDSEDPETGPAHLFFENTNHLVDLSLFLIEKKNTCNILRYFCLSFDAQKKTLVSNISELEGYLYLSSQQKNKSIKISIDKNKMNNYHHYQKLFERFVEHTNIEGPHNYFVRNWDLKEENENKIDYYFLNCQCIGTPIISNNLIEVEMSIF</sequence>
<dbReference type="OrthoDB" id="7285169at2"/>
<reference evidence="2 3" key="1">
    <citation type="submission" date="2018-05" db="EMBL/GenBank/DDBJ databases">
        <title>Reference genomes for bee gut microbiota database.</title>
        <authorList>
            <person name="Ellegaard K.M."/>
        </authorList>
    </citation>
    <scope>NUCLEOTIDE SEQUENCE [LARGE SCALE GENOMIC DNA]</scope>
    <source>
        <strain evidence="2 3">ESL0284</strain>
    </source>
</reference>
<dbReference type="SUPFAM" id="SSF49785">
    <property type="entry name" value="Galactose-binding domain-like"/>
    <property type="match status" value="1"/>
</dbReference>
<organism evidence="2 3">
    <name type="scientific">Commensalibacter melissae</name>
    <dbReference type="NCBI Taxonomy" id="2070537"/>
    <lineage>
        <taxon>Bacteria</taxon>
        <taxon>Pseudomonadati</taxon>
        <taxon>Pseudomonadota</taxon>
        <taxon>Alphaproteobacteria</taxon>
        <taxon>Acetobacterales</taxon>
        <taxon>Acetobacteraceae</taxon>
    </lineage>
</organism>
<accession>A0A318MZ99</accession>